<keyword evidence="10" id="KW-1133">Transmembrane helix</keyword>
<feature type="transmembrane region" description="Helical" evidence="10">
    <location>
        <begin position="21"/>
        <end position="41"/>
    </location>
</feature>
<name>A0A8G2F3P2_9BACT</name>
<dbReference type="EMBL" id="FNVS01000004">
    <property type="protein sequence ID" value="SEF65849.1"/>
    <property type="molecule type" value="Genomic_DNA"/>
</dbReference>
<comment type="catalytic activity">
    <reaction evidence="1">
        <text>ATP + protein L-histidine = ADP + protein N-phospho-L-histidine.</text>
        <dbReference type="EC" id="2.7.13.3"/>
    </reaction>
</comment>
<dbReference type="InterPro" id="IPR036890">
    <property type="entry name" value="HATPase_C_sf"/>
</dbReference>
<evidence type="ECO:0000313" key="13">
    <source>
        <dbReference type="Proteomes" id="UP000236725"/>
    </source>
</evidence>
<evidence type="ECO:0000256" key="4">
    <source>
        <dbReference type="ARBA" id="ARBA00022679"/>
    </source>
</evidence>
<organism evidence="12 13">
    <name type="scientific">Parabacteroides chinchillae</name>
    <dbReference type="NCBI Taxonomy" id="871327"/>
    <lineage>
        <taxon>Bacteria</taxon>
        <taxon>Pseudomonadati</taxon>
        <taxon>Bacteroidota</taxon>
        <taxon>Bacteroidia</taxon>
        <taxon>Bacteroidales</taxon>
        <taxon>Tannerellaceae</taxon>
        <taxon>Parabacteroides</taxon>
    </lineage>
</organism>
<keyword evidence="5" id="KW-0547">Nucleotide-binding</keyword>
<proteinExistence type="predicted"/>
<keyword evidence="3" id="KW-0597">Phosphoprotein</keyword>
<dbReference type="InterPro" id="IPR005467">
    <property type="entry name" value="His_kinase_dom"/>
</dbReference>
<evidence type="ECO:0000256" key="3">
    <source>
        <dbReference type="ARBA" id="ARBA00022553"/>
    </source>
</evidence>
<keyword evidence="7" id="KW-0067">ATP-binding</keyword>
<dbReference type="PRINTS" id="PR00344">
    <property type="entry name" value="BCTRLSENSOR"/>
</dbReference>
<evidence type="ECO:0000256" key="7">
    <source>
        <dbReference type="ARBA" id="ARBA00022840"/>
    </source>
</evidence>
<evidence type="ECO:0000256" key="8">
    <source>
        <dbReference type="ARBA" id="ARBA00023012"/>
    </source>
</evidence>
<dbReference type="Proteomes" id="UP000236725">
    <property type="component" value="Unassembled WGS sequence"/>
</dbReference>
<dbReference type="EC" id="2.7.13.3" evidence="2"/>
<accession>A0A8G2F3P2</accession>
<dbReference type="Gene3D" id="3.30.565.10">
    <property type="entry name" value="Histidine kinase-like ATPase, C-terminal domain"/>
    <property type="match status" value="1"/>
</dbReference>
<gene>
    <name evidence="12" type="ORF">SAMN05444001_10473</name>
</gene>
<dbReference type="Pfam" id="PF02518">
    <property type="entry name" value="HATPase_c"/>
    <property type="match status" value="1"/>
</dbReference>
<dbReference type="Gene3D" id="1.10.287.130">
    <property type="match status" value="1"/>
</dbReference>
<keyword evidence="10" id="KW-0812">Transmembrane</keyword>
<dbReference type="GO" id="GO:0004673">
    <property type="term" value="F:protein histidine kinase activity"/>
    <property type="evidence" value="ECO:0007669"/>
    <property type="project" value="UniProtKB-EC"/>
</dbReference>
<feature type="coiled-coil region" evidence="9">
    <location>
        <begin position="58"/>
        <end position="120"/>
    </location>
</feature>
<feature type="domain" description="Histidine kinase" evidence="11">
    <location>
        <begin position="129"/>
        <end position="372"/>
    </location>
</feature>
<dbReference type="GO" id="GO:0000160">
    <property type="term" value="P:phosphorelay signal transduction system"/>
    <property type="evidence" value="ECO:0007669"/>
    <property type="project" value="UniProtKB-KW"/>
</dbReference>
<feature type="transmembrane region" description="Helical" evidence="10">
    <location>
        <begin position="47"/>
        <end position="65"/>
    </location>
</feature>
<dbReference type="GO" id="GO:0005524">
    <property type="term" value="F:ATP binding"/>
    <property type="evidence" value="ECO:0007669"/>
    <property type="project" value="UniProtKB-KW"/>
</dbReference>
<protein>
    <recommendedName>
        <fullName evidence="2">histidine kinase</fullName>
        <ecNumber evidence="2">2.7.13.3</ecNumber>
    </recommendedName>
</protein>
<keyword evidence="6 12" id="KW-0418">Kinase</keyword>
<dbReference type="AlphaFoldDB" id="A0A8G2F3P2"/>
<dbReference type="SUPFAM" id="SSF55874">
    <property type="entry name" value="ATPase domain of HSP90 chaperone/DNA topoisomerase II/histidine kinase"/>
    <property type="match status" value="1"/>
</dbReference>
<dbReference type="SMART" id="SM00387">
    <property type="entry name" value="HATPase_c"/>
    <property type="match status" value="1"/>
</dbReference>
<keyword evidence="10" id="KW-0472">Membrane</keyword>
<dbReference type="PANTHER" id="PTHR43065:SF10">
    <property type="entry name" value="PEROXIDE STRESS-ACTIVATED HISTIDINE KINASE MAK3"/>
    <property type="match status" value="1"/>
</dbReference>
<keyword evidence="8" id="KW-0902">Two-component regulatory system</keyword>
<evidence type="ECO:0000259" key="11">
    <source>
        <dbReference type="PROSITE" id="PS50109"/>
    </source>
</evidence>
<keyword evidence="4" id="KW-0808">Transferase</keyword>
<evidence type="ECO:0000256" key="9">
    <source>
        <dbReference type="SAM" id="Coils"/>
    </source>
</evidence>
<evidence type="ECO:0000256" key="2">
    <source>
        <dbReference type="ARBA" id="ARBA00012438"/>
    </source>
</evidence>
<dbReference type="RefSeq" id="WP_103982711.1">
    <property type="nucleotide sequence ID" value="NZ_FNVS01000004.1"/>
</dbReference>
<keyword evidence="9" id="KW-0175">Coiled coil</keyword>
<keyword evidence="13" id="KW-1185">Reference proteome</keyword>
<evidence type="ECO:0000256" key="6">
    <source>
        <dbReference type="ARBA" id="ARBA00022777"/>
    </source>
</evidence>
<sequence length="384" mass="43348">MGSLNDEIKVLQGKIKRSERLTTAGLVVFAAILIAETAGVFEVGHGIMPAIAIALVIIQIYKSNYRKKLKQKEQLAKEVEVRTQEIRSERDAVQEESQKLAAALSALAEVQDELVQQERMATVGQLTKGLVDRILNPLNYINNFSSLSSTLIKDLRENLEKEKERLSKDTYNDSLDLLDMMEGNLGKISEHGFNTVRIVKAMEELLKDRRGNTTQTDINNLCRITLDKLKKSYEKEIEEKKINIIFDGLNLSLMMEVNMEQMSNVLFGLLQNALYAVLKKTEKVAFNPEILLKLKVDGDKLQITIRDNGIGIADNIKERIYSPFFTTKPTSEAAGIGLYICREVVLNHKGTVEVKSEQGDYTEFLITIPVYQPRPATHDNDEDE</sequence>
<dbReference type="InterPro" id="IPR003594">
    <property type="entry name" value="HATPase_dom"/>
</dbReference>
<reference evidence="12 13" key="1">
    <citation type="submission" date="2016-10" db="EMBL/GenBank/DDBJ databases">
        <authorList>
            <person name="Varghese N."/>
            <person name="Submissions S."/>
        </authorList>
    </citation>
    <scope>NUCLEOTIDE SEQUENCE [LARGE SCALE GENOMIC DNA]</scope>
    <source>
        <strain evidence="12 13">DSM 29073</strain>
    </source>
</reference>
<dbReference type="PANTHER" id="PTHR43065">
    <property type="entry name" value="SENSOR HISTIDINE KINASE"/>
    <property type="match status" value="1"/>
</dbReference>
<evidence type="ECO:0000313" key="12">
    <source>
        <dbReference type="EMBL" id="SEF65849.1"/>
    </source>
</evidence>
<evidence type="ECO:0000256" key="1">
    <source>
        <dbReference type="ARBA" id="ARBA00000085"/>
    </source>
</evidence>
<dbReference type="PROSITE" id="PS50109">
    <property type="entry name" value="HIS_KIN"/>
    <property type="match status" value="1"/>
</dbReference>
<dbReference type="InterPro" id="IPR004358">
    <property type="entry name" value="Sig_transdc_His_kin-like_C"/>
</dbReference>
<comment type="caution">
    <text evidence="12">The sequence shown here is derived from an EMBL/GenBank/DDBJ whole genome shotgun (WGS) entry which is preliminary data.</text>
</comment>
<evidence type="ECO:0000256" key="10">
    <source>
        <dbReference type="SAM" id="Phobius"/>
    </source>
</evidence>
<evidence type="ECO:0000256" key="5">
    <source>
        <dbReference type="ARBA" id="ARBA00022741"/>
    </source>
</evidence>